<sequence>MFHHHRPRLLQLRQDSTLLPVSGSVVVSDPTPTASALAQNTAAVASGTQAGIPLVTSSDNSQSTSTTAASDSSTTTDSSSSSSSGSQIPLSTVIGACVAAFTVLIFAVLLAIYCSKRQKSNQKQSASSRHRNAANDVSRRRSHLEPWGRLPDYNEDHWEGKSSMRQRPSSSPIDKLAAMFNRTPSTNSGEKSSEGPHARESFGTLQAFEKYHPDLAAEMASQAAVAEADAEIMKPPPARTYMNHGESISWDGDTVRGDSFLSRGSRLSGNMSPTVMSKEKMTPPAVESRLHRWESAEVLHTDHSGPAVGRQNPFADAAAVSLKRGASNPFFNAQEKPTKRTLLPNMSVNPFADSHSVTSLPTNSAANPAPAGNVRALQSLIAALETSPAEVEERLRVISMQSSVYSHGSYSACETGEDAVSITAFPYPPAQIPHS</sequence>
<keyword evidence="2" id="KW-1133">Transmembrane helix</keyword>
<dbReference type="EMBL" id="KN834031">
    <property type="protein sequence ID" value="KIK12960.1"/>
    <property type="molecule type" value="Genomic_DNA"/>
</dbReference>
<feature type="compositionally biased region" description="Polar residues" evidence="1">
    <location>
        <begin position="265"/>
        <end position="275"/>
    </location>
</feature>
<protein>
    <submittedName>
        <fullName evidence="3">Uncharacterized protein</fullName>
    </submittedName>
</protein>
<accession>A0A0C9XKZ7</accession>
<keyword evidence="2" id="KW-0812">Transmembrane</keyword>
<evidence type="ECO:0000313" key="4">
    <source>
        <dbReference type="Proteomes" id="UP000054018"/>
    </source>
</evidence>
<dbReference type="OrthoDB" id="2670057at2759"/>
<organism evidence="3 4">
    <name type="scientific">Pisolithus microcarpus 441</name>
    <dbReference type="NCBI Taxonomy" id="765257"/>
    <lineage>
        <taxon>Eukaryota</taxon>
        <taxon>Fungi</taxon>
        <taxon>Dikarya</taxon>
        <taxon>Basidiomycota</taxon>
        <taxon>Agaricomycotina</taxon>
        <taxon>Agaricomycetes</taxon>
        <taxon>Agaricomycetidae</taxon>
        <taxon>Boletales</taxon>
        <taxon>Sclerodermatineae</taxon>
        <taxon>Pisolithaceae</taxon>
        <taxon>Pisolithus</taxon>
    </lineage>
</organism>
<reference evidence="3 4" key="1">
    <citation type="submission" date="2014-04" db="EMBL/GenBank/DDBJ databases">
        <authorList>
            <consortium name="DOE Joint Genome Institute"/>
            <person name="Kuo A."/>
            <person name="Kohler A."/>
            <person name="Costa M.D."/>
            <person name="Nagy L.G."/>
            <person name="Floudas D."/>
            <person name="Copeland A."/>
            <person name="Barry K.W."/>
            <person name="Cichocki N."/>
            <person name="Veneault-Fourrey C."/>
            <person name="LaButti K."/>
            <person name="Lindquist E.A."/>
            <person name="Lipzen A."/>
            <person name="Lundell T."/>
            <person name="Morin E."/>
            <person name="Murat C."/>
            <person name="Sun H."/>
            <person name="Tunlid A."/>
            <person name="Henrissat B."/>
            <person name="Grigoriev I.V."/>
            <person name="Hibbett D.S."/>
            <person name="Martin F."/>
            <person name="Nordberg H.P."/>
            <person name="Cantor M.N."/>
            <person name="Hua S.X."/>
        </authorList>
    </citation>
    <scope>NUCLEOTIDE SEQUENCE [LARGE SCALE GENOMIC DNA]</scope>
    <source>
        <strain evidence="3 4">441</strain>
    </source>
</reference>
<gene>
    <name evidence="3" type="ORF">PISMIDRAFT_689075</name>
</gene>
<feature type="region of interest" description="Disordered" evidence="1">
    <location>
        <begin position="261"/>
        <end position="280"/>
    </location>
</feature>
<proteinExistence type="predicted"/>
<keyword evidence="2" id="KW-0472">Membrane</keyword>
<feature type="region of interest" description="Disordered" evidence="1">
    <location>
        <begin position="120"/>
        <end position="173"/>
    </location>
</feature>
<dbReference type="Proteomes" id="UP000054018">
    <property type="component" value="Unassembled WGS sequence"/>
</dbReference>
<feature type="compositionally biased region" description="Basic and acidic residues" evidence="1">
    <location>
        <begin position="137"/>
        <end position="162"/>
    </location>
</feature>
<dbReference type="HOGENOM" id="CLU_598597_0_0_1"/>
<feature type="compositionally biased region" description="Polar residues" evidence="1">
    <location>
        <begin position="163"/>
        <end position="172"/>
    </location>
</feature>
<evidence type="ECO:0000256" key="1">
    <source>
        <dbReference type="SAM" id="MobiDB-lite"/>
    </source>
</evidence>
<dbReference type="AlphaFoldDB" id="A0A0C9XKZ7"/>
<name>A0A0C9XKZ7_9AGAM</name>
<reference evidence="4" key="2">
    <citation type="submission" date="2015-01" db="EMBL/GenBank/DDBJ databases">
        <title>Evolutionary Origins and Diversification of the Mycorrhizal Mutualists.</title>
        <authorList>
            <consortium name="DOE Joint Genome Institute"/>
            <consortium name="Mycorrhizal Genomics Consortium"/>
            <person name="Kohler A."/>
            <person name="Kuo A."/>
            <person name="Nagy L.G."/>
            <person name="Floudas D."/>
            <person name="Copeland A."/>
            <person name="Barry K.W."/>
            <person name="Cichocki N."/>
            <person name="Veneault-Fourrey C."/>
            <person name="LaButti K."/>
            <person name="Lindquist E.A."/>
            <person name="Lipzen A."/>
            <person name="Lundell T."/>
            <person name="Morin E."/>
            <person name="Murat C."/>
            <person name="Riley R."/>
            <person name="Ohm R."/>
            <person name="Sun H."/>
            <person name="Tunlid A."/>
            <person name="Henrissat B."/>
            <person name="Grigoriev I.V."/>
            <person name="Hibbett D.S."/>
            <person name="Martin F."/>
        </authorList>
    </citation>
    <scope>NUCLEOTIDE SEQUENCE [LARGE SCALE GENOMIC DNA]</scope>
    <source>
        <strain evidence="4">441</strain>
    </source>
</reference>
<evidence type="ECO:0000313" key="3">
    <source>
        <dbReference type="EMBL" id="KIK12960.1"/>
    </source>
</evidence>
<evidence type="ECO:0000256" key="2">
    <source>
        <dbReference type="SAM" id="Phobius"/>
    </source>
</evidence>
<feature type="transmembrane region" description="Helical" evidence="2">
    <location>
        <begin position="88"/>
        <end position="113"/>
    </location>
</feature>
<feature type="region of interest" description="Disordered" evidence="1">
    <location>
        <begin position="54"/>
        <end position="87"/>
    </location>
</feature>
<feature type="compositionally biased region" description="Low complexity" evidence="1">
    <location>
        <begin position="56"/>
        <end position="86"/>
    </location>
</feature>
<keyword evidence="4" id="KW-1185">Reference proteome</keyword>